<dbReference type="InterPro" id="IPR012334">
    <property type="entry name" value="Pectin_lyas_fold"/>
</dbReference>
<dbReference type="STRING" id="1236989.JCM15548_1499"/>
<evidence type="ECO:0000256" key="1">
    <source>
        <dbReference type="ARBA" id="ARBA00022723"/>
    </source>
</evidence>
<dbReference type="PANTHER" id="PTHR42970:SF1">
    <property type="entry name" value="PECTATE LYASE C-RELATED"/>
    <property type="match status" value="1"/>
</dbReference>
<reference evidence="3 4" key="1">
    <citation type="journal article" date="2015" name="Microbes Environ.">
        <title>Distribution and evolution of nitrogen fixation genes in the phylum bacteroidetes.</title>
        <authorList>
            <person name="Inoue J."/>
            <person name="Oshima K."/>
            <person name="Suda W."/>
            <person name="Sakamoto M."/>
            <person name="Iino T."/>
            <person name="Noda S."/>
            <person name="Hongoh Y."/>
            <person name="Hattori M."/>
            <person name="Ohkuma M."/>
        </authorList>
    </citation>
    <scope>NUCLEOTIDE SEQUENCE [LARGE SCALE GENOMIC DNA]</scope>
    <source>
        <strain evidence="3">JCM 15548</strain>
    </source>
</reference>
<dbReference type="Gene3D" id="2.160.20.10">
    <property type="entry name" value="Single-stranded right-handed beta-helix, Pectin lyase-like"/>
    <property type="match status" value="1"/>
</dbReference>
<comment type="caution">
    <text evidence="3">The sequence shown here is derived from an EMBL/GenBank/DDBJ whole genome shotgun (WGS) entry which is preliminary data.</text>
</comment>
<sequence>MLALLGGGLTAQQLAFPGAVGFGRYATGGRAGSVYKVTNLNDSGPGSFGMPSVNPTGWWCLR</sequence>
<organism evidence="3 4">
    <name type="scientific">Geofilum rubicundum JCM 15548</name>
    <dbReference type="NCBI Taxonomy" id="1236989"/>
    <lineage>
        <taxon>Bacteria</taxon>
        <taxon>Pseudomonadati</taxon>
        <taxon>Bacteroidota</taxon>
        <taxon>Bacteroidia</taxon>
        <taxon>Marinilabiliales</taxon>
        <taxon>Marinilabiliaceae</taxon>
        <taxon>Geofilum</taxon>
    </lineage>
</organism>
<keyword evidence="2" id="KW-0325">Glycoprotein</keyword>
<dbReference type="AlphaFoldDB" id="A0A0E9LU94"/>
<dbReference type="Proteomes" id="UP000032900">
    <property type="component" value="Unassembled WGS sequence"/>
</dbReference>
<proteinExistence type="predicted"/>
<evidence type="ECO:0000256" key="2">
    <source>
        <dbReference type="ARBA" id="ARBA00023180"/>
    </source>
</evidence>
<evidence type="ECO:0000313" key="3">
    <source>
        <dbReference type="EMBL" id="GAO28410.1"/>
    </source>
</evidence>
<name>A0A0E9LU94_9BACT</name>
<dbReference type="GO" id="GO:0046872">
    <property type="term" value="F:metal ion binding"/>
    <property type="evidence" value="ECO:0007669"/>
    <property type="project" value="UniProtKB-KW"/>
</dbReference>
<keyword evidence="1" id="KW-0479">Metal-binding</keyword>
<gene>
    <name evidence="3" type="ORF">JCM15548_1499</name>
</gene>
<accession>A0A0E9LU94</accession>
<dbReference type="InterPro" id="IPR011050">
    <property type="entry name" value="Pectin_lyase_fold/virulence"/>
</dbReference>
<dbReference type="EMBL" id="BAZW01000002">
    <property type="protein sequence ID" value="GAO28410.1"/>
    <property type="molecule type" value="Genomic_DNA"/>
</dbReference>
<protein>
    <submittedName>
        <fullName evidence="3">Uncharacterized protein</fullName>
    </submittedName>
</protein>
<dbReference type="SUPFAM" id="SSF51126">
    <property type="entry name" value="Pectin lyase-like"/>
    <property type="match status" value="1"/>
</dbReference>
<dbReference type="PANTHER" id="PTHR42970">
    <property type="entry name" value="PECTATE LYASE C-RELATED"/>
    <property type="match status" value="1"/>
</dbReference>
<dbReference type="InterPro" id="IPR052063">
    <property type="entry name" value="Polysaccharide_Lyase_1"/>
</dbReference>
<evidence type="ECO:0000313" key="4">
    <source>
        <dbReference type="Proteomes" id="UP000032900"/>
    </source>
</evidence>
<keyword evidence="4" id="KW-1185">Reference proteome</keyword>